<dbReference type="Proteomes" id="UP000055611">
    <property type="component" value="Chromosome"/>
</dbReference>
<evidence type="ECO:0000256" key="1">
    <source>
        <dbReference type="ARBA" id="ARBA00006625"/>
    </source>
</evidence>
<evidence type="ECO:0000256" key="3">
    <source>
        <dbReference type="SAM" id="SignalP"/>
    </source>
</evidence>
<keyword evidence="2 6" id="KW-0378">Hydrolase</keyword>
<keyword evidence="7" id="KW-1185">Reference proteome</keyword>
<evidence type="ECO:0000313" key="7">
    <source>
        <dbReference type="Proteomes" id="UP000055611"/>
    </source>
</evidence>
<evidence type="ECO:0000313" key="5">
    <source>
        <dbReference type="EMBL" id="AMK09737.1"/>
    </source>
</evidence>
<accession>A0A140D970</accession>
<evidence type="ECO:0000259" key="4">
    <source>
        <dbReference type="Pfam" id="PF02275"/>
    </source>
</evidence>
<keyword evidence="3" id="KW-0732">Signal</keyword>
<dbReference type="RefSeq" id="WP_066799142.1">
    <property type="nucleotide sequence ID" value="NZ_CP014206.1"/>
</dbReference>
<feature type="chain" id="PRO_5044548688" evidence="3">
    <location>
        <begin position="22"/>
        <end position="360"/>
    </location>
</feature>
<dbReference type="Proteomes" id="UP000295506">
    <property type="component" value="Unassembled WGS sequence"/>
</dbReference>
<dbReference type="OrthoDB" id="1265391at2"/>
<dbReference type="InterPro" id="IPR029055">
    <property type="entry name" value="Ntn_hydrolases_N"/>
</dbReference>
<dbReference type="EMBL" id="CP014206">
    <property type="protein sequence ID" value="AMK09737.1"/>
    <property type="molecule type" value="Genomic_DNA"/>
</dbReference>
<gene>
    <name evidence="5" type="ORF">AWY79_00750</name>
    <name evidence="6" type="ORF">EDC59_11475</name>
</gene>
<feature type="signal peptide" evidence="3">
    <location>
        <begin position="1"/>
        <end position="21"/>
    </location>
</feature>
<comment type="similarity">
    <text evidence="1">Belongs to the peptidase C59 family.</text>
</comment>
<dbReference type="KEGG" id="dej:AWY79_00750"/>
<protein>
    <submittedName>
        <fullName evidence="6">Choloylglycine hydrolase</fullName>
    </submittedName>
</protein>
<dbReference type="PANTHER" id="PTHR35527:SF2">
    <property type="entry name" value="HYDROLASE"/>
    <property type="match status" value="1"/>
</dbReference>
<dbReference type="SUPFAM" id="SSF56235">
    <property type="entry name" value="N-terminal nucleophile aminohydrolases (Ntn hydrolases)"/>
    <property type="match status" value="1"/>
</dbReference>
<feature type="domain" description="Choloylglycine hydrolase/NAAA C-terminal" evidence="4">
    <location>
        <begin position="29"/>
        <end position="314"/>
    </location>
</feature>
<name>A0A140D970_9BACT</name>
<dbReference type="CDD" id="cd01902">
    <property type="entry name" value="Ntn_CGH"/>
    <property type="match status" value="1"/>
</dbReference>
<evidence type="ECO:0000313" key="6">
    <source>
        <dbReference type="EMBL" id="TDT86309.1"/>
    </source>
</evidence>
<dbReference type="Gene3D" id="3.60.60.10">
    <property type="entry name" value="Penicillin V Acylase, Chain A"/>
    <property type="match status" value="1"/>
</dbReference>
<reference evidence="5 7" key="1">
    <citation type="journal article" date="2016" name="Front. Microbiol.">
        <title>Genome Sequence of the Piezophilic, Mesophilic Sulfate-Reducing Bacterium Desulfovibrio indicus J2T.</title>
        <authorList>
            <person name="Cao J."/>
            <person name="Maignien L."/>
            <person name="Shao Z."/>
            <person name="Alain K."/>
            <person name="Jebbar M."/>
        </authorList>
    </citation>
    <scope>NUCLEOTIDE SEQUENCE [LARGE SCALE GENOMIC DNA]</scope>
    <source>
        <strain evidence="5 7">J2</strain>
    </source>
</reference>
<evidence type="ECO:0000313" key="8">
    <source>
        <dbReference type="Proteomes" id="UP000295506"/>
    </source>
</evidence>
<dbReference type="AlphaFoldDB" id="A0A140D970"/>
<dbReference type="EMBL" id="SOBK01000014">
    <property type="protein sequence ID" value="TDT86309.1"/>
    <property type="molecule type" value="Genomic_DNA"/>
</dbReference>
<dbReference type="InterPro" id="IPR052193">
    <property type="entry name" value="Peptidase_C59"/>
</dbReference>
<dbReference type="GO" id="GO:0016787">
    <property type="term" value="F:hydrolase activity"/>
    <property type="evidence" value="ECO:0007669"/>
    <property type="project" value="UniProtKB-KW"/>
</dbReference>
<sequence>MNTPIALGLLAGLILSVAVLAYPCAASACSRATYLGPDQIVITTRSNDWKGSQHSNIWIYPKGIERNGSAGPDSLQWTSKYGSVTVAGWDVTTIDGMNEAGLVANVLYLAESDYGKPVPGGKTLSLSAWGQYVLDSFATVDEAVEALRQSPFSIVAPSTPDGQPGTAHLAISDPSGDSAIFEYLDGRLVIHHDRRYQVMTNSPAFDQQLALTAYWDAIGGTTMLPGTNRASDRFVRASFYIKAIPQTSDINEALASAFGVIRNVSVPLGITTPGQPNISSTQWRAVSDQKNRVYYVESPRSPYLIWIPLAEIDFSASAPVRRIGLTEGSVLMVDGKPYAGNAAKLGEATRPFAFLKAVAK</sequence>
<evidence type="ECO:0000256" key="2">
    <source>
        <dbReference type="ARBA" id="ARBA00022801"/>
    </source>
</evidence>
<organism evidence="6 8">
    <name type="scientific">Pseudodesulfovibrio indicus</name>
    <dbReference type="NCBI Taxonomy" id="1716143"/>
    <lineage>
        <taxon>Bacteria</taxon>
        <taxon>Pseudomonadati</taxon>
        <taxon>Thermodesulfobacteriota</taxon>
        <taxon>Desulfovibrionia</taxon>
        <taxon>Desulfovibrionales</taxon>
        <taxon>Desulfovibrionaceae</taxon>
    </lineage>
</organism>
<dbReference type="PANTHER" id="PTHR35527">
    <property type="entry name" value="CHOLOYLGLYCINE HYDROLASE"/>
    <property type="match status" value="1"/>
</dbReference>
<dbReference type="Pfam" id="PF02275">
    <property type="entry name" value="CBAH"/>
    <property type="match status" value="1"/>
</dbReference>
<dbReference type="InterPro" id="IPR029132">
    <property type="entry name" value="CBAH/NAAA_C"/>
</dbReference>
<reference evidence="6 8" key="2">
    <citation type="submission" date="2019-03" db="EMBL/GenBank/DDBJ databases">
        <title>Genomic Encyclopedia of Type Strains, Phase IV (KMG-IV): sequencing the most valuable type-strain genomes for metagenomic binning, comparative biology and taxonomic classification.</title>
        <authorList>
            <person name="Goeker M."/>
        </authorList>
    </citation>
    <scope>NUCLEOTIDE SEQUENCE [LARGE SCALE GENOMIC DNA]</scope>
    <source>
        <strain evidence="6 8">DSM 101483</strain>
    </source>
</reference>
<proteinExistence type="inferred from homology"/>